<dbReference type="EMBL" id="BGZI01000020">
    <property type="protein sequence ID" value="GBO89241.1"/>
    <property type="molecule type" value="Genomic_DNA"/>
</dbReference>
<organism evidence="1 2">
    <name type="scientific">Marinobacter salsuginis</name>
    <dbReference type="NCBI Taxonomy" id="418719"/>
    <lineage>
        <taxon>Bacteria</taxon>
        <taxon>Pseudomonadati</taxon>
        <taxon>Pseudomonadota</taxon>
        <taxon>Gammaproteobacteria</taxon>
        <taxon>Pseudomonadales</taxon>
        <taxon>Marinobacteraceae</taxon>
        <taxon>Marinobacter</taxon>
    </lineage>
</organism>
<dbReference type="RefSeq" id="WP_136630313.1">
    <property type="nucleotide sequence ID" value="NZ_BGZI01000020.1"/>
</dbReference>
<proteinExistence type="predicted"/>
<sequence>MISTEDEKYREMEELVKRLFKKRKNERSPDPNAPRKYKKLNVPFNEFEYGVLETAANNSGRSKLNFIRWAILKAAEEIT</sequence>
<dbReference type="AlphaFoldDB" id="A0A5M3Q2I7"/>
<accession>A0A5M3Q2I7</accession>
<reference evidence="1 2" key="1">
    <citation type="journal article" date="2019" name="J. Gen. Appl. Microbiol.">
        <title>Aerobic degradation of cis-dichloroethene by the marine bacterium Marinobacter salsuginis strain 5N-3.</title>
        <authorList>
            <person name="Inoue Y."/>
            <person name="Fukunaga Y."/>
            <person name="Katsumata H."/>
            <person name="Ohji S."/>
            <person name="Hosoyama A."/>
            <person name="Mori K."/>
            <person name="Ando K."/>
        </authorList>
    </citation>
    <scope>NUCLEOTIDE SEQUENCE [LARGE SCALE GENOMIC DNA]</scope>
    <source>
        <strain evidence="1 2">NBRC 109114</strain>
    </source>
</reference>
<dbReference type="Proteomes" id="UP000387223">
    <property type="component" value="Unassembled WGS sequence"/>
</dbReference>
<protein>
    <submittedName>
        <fullName evidence="1">Uncharacterized protein</fullName>
    </submittedName>
</protein>
<evidence type="ECO:0000313" key="2">
    <source>
        <dbReference type="Proteomes" id="UP000387223"/>
    </source>
</evidence>
<comment type="caution">
    <text evidence="1">The sequence shown here is derived from an EMBL/GenBank/DDBJ whole genome shotgun (WGS) entry which is preliminary data.</text>
</comment>
<name>A0A5M3Q2I7_9GAMM</name>
<evidence type="ECO:0000313" key="1">
    <source>
        <dbReference type="EMBL" id="GBO89241.1"/>
    </source>
</evidence>
<gene>
    <name evidence="1" type="ORF">MSSD14B_29090</name>
</gene>